<dbReference type="Proteomes" id="UP000224567">
    <property type="component" value="Unassembled WGS sequence"/>
</dbReference>
<reference evidence="3" key="2">
    <citation type="journal article" date="2017" name="J. Anim. Genet.">
        <title>Multiple reference genome sequences of hot pepper reveal the massive evolution of plant disease resistance genes by retroduplication.</title>
        <authorList>
            <person name="Kim S."/>
            <person name="Park J."/>
            <person name="Yeom S.-I."/>
            <person name="Kim Y.-M."/>
            <person name="Seo E."/>
            <person name="Kim K.-T."/>
            <person name="Kim M.-S."/>
            <person name="Lee J.M."/>
            <person name="Cheong K."/>
            <person name="Shin H.-S."/>
            <person name="Kim S.-B."/>
            <person name="Han K."/>
            <person name="Lee J."/>
            <person name="Park M."/>
            <person name="Lee H.-A."/>
            <person name="Lee H.-Y."/>
            <person name="Lee Y."/>
            <person name="Oh S."/>
            <person name="Lee J.H."/>
            <person name="Choi E."/>
            <person name="Choi E."/>
            <person name="Lee S.E."/>
            <person name="Jeon J."/>
            <person name="Kim H."/>
            <person name="Choi G."/>
            <person name="Song H."/>
            <person name="Lee J."/>
            <person name="Lee S.-C."/>
            <person name="Kwon J.-K."/>
            <person name="Lee H.-Y."/>
            <person name="Koo N."/>
            <person name="Hong Y."/>
            <person name="Kim R.W."/>
            <person name="Kang W.-H."/>
            <person name="Huh J.H."/>
            <person name="Kang B.-C."/>
            <person name="Yang T.-J."/>
            <person name="Lee Y.-H."/>
            <person name="Bennetzen J.L."/>
            <person name="Choi D."/>
        </authorList>
    </citation>
    <scope>NUCLEOTIDE SEQUENCE [LARGE SCALE GENOMIC DNA]</scope>
    <source>
        <strain evidence="3">cv. PBC81</strain>
    </source>
</reference>
<evidence type="ECO:0000313" key="2">
    <source>
        <dbReference type="EMBL" id="PHT38415.1"/>
    </source>
</evidence>
<dbReference type="InterPro" id="IPR005174">
    <property type="entry name" value="KIB1-4_b-propeller"/>
</dbReference>
<gene>
    <name evidence="2" type="ORF">CQW23_21988</name>
</gene>
<dbReference type="PANTHER" id="PTHR44259">
    <property type="entry name" value="OS07G0183000 PROTEIN-RELATED"/>
    <property type="match status" value="1"/>
</dbReference>
<protein>
    <recommendedName>
        <fullName evidence="1">KIB1-4 beta-propeller domain-containing protein</fullName>
    </recommendedName>
</protein>
<comment type="caution">
    <text evidence="2">The sequence shown here is derived from an EMBL/GenBank/DDBJ whole genome shotgun (WGS) entry which is preliminary data.</text>
</comment>
<evidence type="ECO:0000259" key="1">
    <source>
        <dbReference type="Pfam" id="PF03478"/>
    </source>
</evidence>
<accession>A0A2G2VZL6</accession>
<keyword evidence="3" id="KW-1185">Reference proteome</keyword>
<dbReference type="AlphaFoldDB" id="A0A2G2VZL6"/>
<dbReference type="OrthoDB" id="642536at2759"/>
<organism evidence="2 3">
    <name type="scientific">Capsicum baccatum</name>
    <name type="common">Peruvian pepper</name>
    <dbReference type="NCBI Taxonomy" id="33114"/>
    <lineage>
        <taxon>Eukaryota</taxon>
        <taxon>Viridiplantae</taxon>
        <taxon>Streptophyta</taxon>
        <taxon>Embryophyta</taxon>
        <taxon>Tracheophyta</taxon>
        <taxon>Spermatophyta</taxon>
        <taxon>Magnoliopsida</taxon>
        <taxon>eudicotyledons</taxon>
        <taxon>Gunneridae</taxon>
        <taxon>Pentapetalae</taxon>
        <taxon>asterids</taxon>
        <taxon>lamiids</taxon>
        <taxon>Solanales</taxon>
        <taxon>Solanaceae</taxon>
        <taxon>Solanoideae</taxon>
        <taxon>Capsiceae</taxon>
        <taxon>Capsicum</taxon>
    </lineage>
</organism>
<sequence length="281" mass="31702">MANWAELPKDLIDLIAKRVKAIEDFVAFGSVCNSWRSSAIKVNFDSLSPQLPLLMLADKVHEQSCLICQSFCYVRLCTGVSYYANYSFLACWRPGNLNWTYVDCDHYGGVSSMIYHKGQFYYVTYGGEIWSFSVPGPSIPQPIEVEATKLVRLEKWWKCQRHGYLLEVSGIFLIILQFAGNKFEVFEIDVNKAELKEVNTLGDYAVFVGFNVAISIDSSKFARVKSNHIYFTDDDNEKFGKGDGGGRNMGAYSLEDGKVESFYPGESPSHICPPTWVTPSF</sequence>
<proteinExistence type="predicted"/>
<name>A0A2G2VZL6_CAPBA</name>
<dbReference type="STRING" id="33114.A0A2G2VZL6"/>
<dbReference type="EMBL" id="MLFT02000009">
    <property type="protein sequence ID" value="PHT38415.1"/>
    <property type="molecule type" value="Genomic_DNA"/>
</dbReference>
<feature type="domain" description="KIB1-4 beta-propeller" evidence="1">
    <location>
        <begin position="59"/>
        <end position="252"/>
    </location>
</feature>
<reference evidence="2 3" key="1">
    <citation type="journal article" date="2017" name="Genome Biol.">
        <title>New reference genome sequences of hot pepper reveal the massive evolution of plant disease-resistance genes by retroduplication.</title>
        <authorList>
            <person name="Kim S."/>
            <person name="Park J."/>
            <person name="Yeom S.I."/>
            <person name="Kim Y.M."/>
            <person name="Seo E."/>
            <person name="Kim K.T."/>
            <person name="Kim M.S."/>
            <person name="Lee J.M."/>
            <person name="Cheong K."/>
            <person name="Shin H.S."/>
            <person name="Kim S.B."/>
            <person name="Han K."/>
            <person name="Lee J."/>
            <person name="Park M."/>
            <person name="Lee H.A."/>
            <person name="Lee H.Y."/>
            <person name="Lee Y."/>
            <person name="Oh S."/>
            <person name="Lee J.H."/>
            <person name="Choi E."/>
            <person name="Choi E."/>
            <person name="Lee S.E."/>
            <person name="Jeon J."/>
            <person name="Kim H."/>
            <person name="Choi G."/>
            <person name="Song H."/>
            <person name="Lee J."/>
            <person name="Lee S.C."/>
            <person name="Kwon J.K."/>
            <person name="Lee H.Y."/>
            <person name="Koo N."/>
            <person name="Hong Y."/>
            <person name="Kim R.W."/>
            <person name="Kang W.H."/>
            <person name="Huh J.H."/>
            <person name="Kang B.C."/>
            <person name="Yang T.J."/>
            <person name="Lee Y.H."/>
            <person name="Bennetzen J.L."/>
            <person name="Choi D."/>
        </authorList>
    </citation>
    <scope>NUCLEOTIDE SEQUENCE [LARGE SCALE GENOMIC DNA]</scope>
    <source>
        <strain evidence="3">cv. PBC81</strain>
    </source>
</reference>
<dbReference type="InterPro" id="IPR050942">
    <property type="entry name" value="F-box_BR-signaling"/>
</dbReference>
<dbReference type="PANTHER" id="PTHR44259:SF114">
    <property type="entry name" value="OS06G0707300 PROTEIN"/>
    <property type="match status" value="1"/>
</dbReference>
<dbReference type="Pfam" id="PF03478">
    <property type="entry name" value="Beta-prop_KIB1-4"/>
    <property type="match status" value="1"/>
</dbReference>
<evidence type="ECO:0000313" key="3">
    <source>
        <dbReference type="Proteomes" id="UP000224567"/>
    </source>
</evidence>